<evidence type="ECO:0000313" key="3">
    <source>
        <dbReference type="WBParaSite" id="PgR127_g014_t02"/>
    </source>
</evidence>
<proteinExistence type="predicted"/>
<name>A0A915CEF5_PARUN</name>
<dbReference type="Proteomes" id="UP000887569">
    <property type="component" value="Unplaced"/>
</dbReference>
<dbReference type="WBParaSite" id="PgR127_g014_t02">
    <property type="protein sequence ID" value="PgR127_g014_t02"/>
    <property type="gene ID" value="PgR127_g014"/>
</dbReference>
<feature type="compositionally biased region" description="Basic and acidic residues" evidence="1">
    <location>
        <begin position="44"/>
        <end position="56"/>
    </location>
</feature>
<dbReference type="AlphaFoldDB" id="A0A915CEF5"/>
<evidence type="ECO:0000313" key="2">
    <source>
        <dbReference type="Proteomes" id="UP000887569"/>
    </source>
</evidence>
<sequence length="99" mass="11448">IESTTFNCHTTKSYSSDLCAKILLVHKRKKAPSKFFGFAQPNHSDQRSRPDDDIRASRNYPLQQNNDESTRQYLISRRRAEALTLTLSCNFSKLKLVEI</sequence>
<keyword evidence="2" id="KW-1185">Reference proteome</keyword>
<protein>
    <submittedName>
        <fullName evidence="3">Uncharacterized protein</fullName>
    </submittedName>
</protein>
<organism evidence="2 3">
    <name type="scientific">Parascaris univalens</name>
    <name type="common">Nematode worm</name>
    <dbReference type="NCBI Taxonomy" id="6257"/>
    <lineage>
        <taxon>Eukaryota</taxon>
        <taxon>Metazoa</taxon>
        <taxon>Ecdysozoa</taxon>
        <taxon>Nematoda</taxon>
        <taxon>Chromadorea</taxon>
        <taxon>Rhabditida</taxon>
        <taxon>Spirurina</taxon>
        <taxon>Ascaridomorpha</taxon>
        <taxon>Ascaridoidea</taxon>
        <taxon>Ascarididae</taxon>
        <taxon>Parascaris</taxon>
    </lineage>
</organism>
<feature type="region of interest" description="Disordered" evidence="1">
    <location>
        <begin position="35"/>
        <end position="68"/>
    </location>
</feature>
<reference evidence="3" key="1">
    <citation type="submission" date="2022-11" db="UniProtKB">
        <authorList>
            <consortium name="WormBaseParasite"/>
        </authorList>
    </citation>
    <scope>IDENTIFICATION</scope>
</reference>
<evidence type="ECO:0000256" key="1">
    <source>
        <dbReference type="SAM" id="MobiDB-lite"/>
    </source>
</evidence>
<accession>A0A915CEF5</accession>